<name>A0A930VJQ8_9ACTN</name>
<dbReference type="RefSeq" id="WP_194696984.1">
    <property type="nucleotide sequence ID" value="NZ_JADKPO010000017.1"/>
</dbReference>
<evidence type="ECO:0000259" key="1">
    <source>
        <dbReference type="Pfam" id="PF00535"/>
    </source>
</evidence>
<dbReference type="SUPFAM" id="SSF53448">
    <property type="entry name" value="Nucleotide-diphospho-sugar transferases"/>
    <property type="match status" value="1"/>
</dbReference>
<dbReference type="Pfam" id="PF00535">
    <property type="entry name" value="Glycos_transf_2"/>
    <property type="match status" value="1"/>
</dbReference>
<reference evidence="2" key="1">
    <citation type="submission" date="2020-11" db="EMBL/GenBank/DDBJ databases">
        <title>Nocardioides cynanchi sp. nov., isolated from soil of rhizosphere of Cynanchum wilfordii.</title>
        <authorList>
            <person name="Lee J.-S."/>
            <person name="Suh M.K."/>
            <person name="Kim J.-S."/>
        </authorList>
    </citation>
    <scope>NUCLEOTIDE SEQUENCE</scope>
    <source>
        <strain evidence="2">KCTC 19276</strain>
    </source>
</reference>
<dbReference type="PANTHER" id="PTHR43685">
    <property type="entry name" value="GLYCOSYLTRANSFERASE"/>
    <property type="match status" value="1"/>
</dbReference>
<dbReference type="InterPro" id="IPR050834">
    <property type="entry name" value="Glycosyltransf_2"/>
</dbReference>
<dbReference type="Gene3D" id="3.90.550.10">
    <property type="entry name" value="Spore Coat Polysaccharide Biosynthesis Protein SpsA, Chain A"/>
    <property type="match status" value="1"/>
</dbReference>
<sequence>MLGPRFSVVIAAYRARDTVVRAAESALSQTLPPHEVIVVDDASPDDQLDVLARYGDRIRLVRRGVNGGEAAAKNSGVHAATGDWVVLLDADDYWSPGRLAAMAALLAEQSELGIVTTDAWIERDGERLRRYYRGPTGARWADGDQRAEILQRNFVFPHPAVRREVWLAAGGMDESRRDCGADWPLWVRLIYTGQLAGLVDEPLAHYALTSGSLSDSATLLTRTRQAAMQACLDQPDASPQERLTAEQNLAASERSLRRIEALMDVWDGRRRRRRLLAIAADGAYRKRHRAEAALAAVSPALARRRMTMSPNEVVRG</sequence>
<keyword evidence="3" id="KW-1185">Reference proteome</keyword>
<dbReference type="AlphaFoldDB" id="A0A930VJQ8"/>
<evidence type="ECO:0000313" key="2">
    <source>
        <dbReference type="EMBL" id="MBF4768834.1"/>
    </source>
</evidence>
<proteinExistence type="predicted"/>
<organism evidence="2 3">
    <name type="scientific">Nocardioides agariphilus</name>
    <dbReference type="NCBI Taxonomy" id="433664"/>
    <lineage>
        <taxon>Bacteria</taxon>
        <taxon>Bacillati</taxon>
        <taxon>Actinomycetota</taxon>
        <taxon>Actinomycetes</taxon>
        <taxon>Propionibacteriales</taxon>
        <taxon>Nocardioidaceae</taxon>
        <taxon>Nocardioides</taxon>
    </lineage>
</organism>
<accession>A0A930VJQ8</accession>
<feature type="domain" description="Glycosyltransferase 2-like" evidence="1">
    <location>
        <begin position="7"/>
        <end position="131"/>
    </location>
</feature>
<comment type="caution">
    <text evidence="2">The sequence shown here is derived from an EMBL/GenBank/DDBJ whole genome shotgun (WGS) entry which is preliminary data.</text>
</comment>
<protein>
    <submittedName>
        <fullName evidence="2">Glycosyltransferase</fullName>
    </submittedName>
</protein>
<dbReference type="Proteomes" id="UP000660668">
    <property type="component" value="Unassembled WGS sequence"/>
</dbReference>
<dbReference type="EMBL" id="JADKPO010000017">
    <property type="protein sequence ID" value="MBF4768834.1"/>
    <property type="molecule type" value="Genomic_DNA"/>
</dbReference>
<gene>
    <name evidence="2" type="ORF">ISU10_13795</name>
</gene>
<dbReference type="InterPro" id="IPR029044">
    <property type="entry name" value="Nucleotide-diphossugar_trans"/>
</dbReference>
<dbReference type="PANTHER" id="PTHR43685:SF2">
    <property type="entry name" value="GLYCOSYLTRANSFERASE 2-LIKE DOMAIN-CONTAINING PROTEIN"/>
    <property type="match status" value="1"/>
</dbReference>
<dbReference type="InterPro" id="IPR001173">
    <property type="entry name" value="Glyco_trans_2-like"/>
</dbReference>
<evidence type="ECO:0000313" key="3">
    <source>
        <dbReference type="Proteomes" id="UP000660668"/>
    </source>
</evidence>